<proteinExistence type="predicted"/>
<evidence type="ECO:0000313" key="2">
    <source>
        <dbReference type="EMBL" id="MBX59658.1"/>
    </source>
</evidence>
<reference evidence="2" key="1">
    <citation type="submission" date="2018-02" db="EMBL/GenBank/DDBJ databases">
        <title>Rhizophora mucronata_Transcriptome.</title>
        <authorList>
            <person name="Meera S.P."/>
            <person name="Sreeshan A."/>
            <person name="Augustine A."/>
        </authorList>
    </citation>
    <scope>NUCLEOTIDE SEQUENCE</scope>
    <source>
        <tissue evidence="2">Leaf</tissue>
    </source>
</reference>
<sequence>MIEMSGKLSILDRFSSCINCPDSLSMSPNPGKREGERLKHTYGSIKQGLS</sequence>
<protein>
    <submittedName>
        <fullName evidence="2">Uncharacterized protein</fullName>
    </submittedName>
</protein>
<evidence type="ECO:0000256" key="1">
    <source>
        <dbReference type="SAM" id="MobiDB-lite"/>
    </source>
</evidence>
<dbReference type="EMBL" id="GGEC01079174">
    <property type="protein sequence ID" value="MBX59658.1"/>
    <property type="molecule type" value="Transcribed_RNA"/>
</dbReference>
<dbReference type="AlphaFoldDB" id="A0A2P2PY50"/>
<feature type="region of interest" description="Disordered" evidence="1">
    <location>
        <begin position="25"/>
        <end position="50"/>
    </location>
</feature>
<organism evidence="2">
    <name type="scientific">Rhizophora mucronata</name>
    <name type="common">Asiatic mangrove</name>
    <dbReference type="NCBI Taxonomy" id="61149"/>
    <lineage>
        <taxon>Eukaryota</taxon>
        <taxon>Viridiplantae</taxon>
        <taxon>Streptophyta</taxon>
        <taxon>Embryophyta</taxon>
        <taxon>Tracheophyta</taxon>
        <taxon>Spermatophyta</taxon>
        <taxon>Magnoliopsida</taxon>
        <taxon>eudicotyledons</taxon>
        <taxon>Gunneridae</taxon>
        <taxon>Pentapetalae</taxon>
        <taxon>rosids</taxon>
        <taxon>fabids</taxon>
        <taxon>Malpighiales</taxon>
        <taxon>Rhizophoraceae</taxon>
        <taxon>Rhizophora</taxon>
    </lineage>
</organism>
<name>A0A2P2PY50_RHIMU</name>
<accession>A0A2P2PY50</accession>